<protein>
    <recommendedName>
        <fullName evidence="1">Fibronectin type-III domain-containing protein</fullName>
    </recommendedName>
</protein>
<evidence type="ECO:0000313" key="2">
    <source>
        <dbReference type="EMBL" id="KAK2183136.1"/>
    </source>
</evidence>
<reference evidence="2" key="1">
    <citation type="journal article" date="2023" name="Mol. Biol. Evol.">
        <title>Third-Generation Sequencing Reveals the Adaptive Role of the Epigenome in Three Deep-Sea Polychaetes.</title>
        <authorList>
            <person name="Perez M."/>
            <person name="Aroh O."/>
            <person name="Sun Y."/>
            <person name="Lan Y."/>
            <person name="Juniper S.K."/>
            <person name="Young C.R."/>
            <person name="Angers B."/>
            <person name="Qian P.Y."/>
        </authorList>
    </citation>
    <scope>NUCLEOTIDE SEQUENCE</scope>
    <source>
        <strain evidence="2">R07B-5</strain>
    </source>
</reference>
<dbReference type="InterPro" id="IPR036116">
    <property type="entry name" value="FN3_sf"/>
</dbReference>
<evidence type="ECO:0000259" key="1">
    <source>
        <dbReference type="PROSITE" id="PS50853"/>
    </source>
</evidence>
<gene>
    <name evidence="2" type="ORF">NP493_318g03025</name>
</gene>
<dbReference type="InterPro" id="IPR003961">
    <property type="entry name" value="FN3_dom"/>
</dbReference>
<dbReference type="Proteomes" id="UP001209878">
    <property type="component" value="Unassembled WGS sequence"/>
</dbReference>
<evidence type="ECO:0000313" key="3">
    <source>
        <dbReference type="Proteomes" id="UP001209878"/>
    </source>
</evidence>
<dbReference type="PROSITE" id="PS50853">
    <property type="entry name" value="FN3"/>
    <property type="match status" value="1"/>
</dbReference>
<comment type="caution">
    <text evidence="2">The sequence shown here is derived from an EMBL/GenBank/DDBJ whole genome shotgun (WGS) entry which is preliminary data.</text>
</comment>
<dbReference type="AlphaFoldDB" id="A0AAD9L4V1"/>
<proteinExistence type="predicted"/>
<accession>A0AAD9L4V1</accession>
<dbReference type="InterPro" id="IPR013783">
    <property type="entry name" value="Ig-like_fold"/>
</dbReference>
<dbReference type="CDD" id="cd00063">
    <property type="entry name" value="FN3"/>
    <property type="match status" value="1"/>
</dbReference>
<organism evidence="2 3">
    <name type="scientific">Ridgeia piscesae</name>
    <name type="common">Tubeworm</name>
    <dbReference type="NCBI Taxonomy" id="27915"/>
    <lineage>
        <taxon>Eukaryota</taxon>
        <taxon>Metazoa</taxon>
        <taxon>Spiralia</taxon>
        <taxon>Lophotrochozoa</taxon>
        <taxon>Annelida</taxon>
        <taxon>Polychaeta</taxon>
        <taxon>Sedentaria</taxon>
        <taxon>Canalipalpata</taxon>
        <taxon>Sabellida</taxon>
        <taxon>Siboglinidae</taxon>
        <taxon>Ridgeia</taxon>
    </lineage>
</organism>
<dbReference type="Pfam" id="PF00041">
    <property type="entry name" value="fn3"/>
    <property type="match status" value="1"/>
</dbReference>
<dbReference type="Gene3D" id="2.60.40.10">
    <property type="entry name" value="Immunoglobulins"/>
    <property type="match status" value="1"/>
</dbReference>
<dbReference type="EMBL" id="JAODUO010000322">
    <property type="protein sequence ID" value="KAK2183136.1"/>
    <property type="molecule type" value="Genomic_DNA"/>
</dbReference>
<dbReference type="SUPFAM" id="SSF49265">
    <property type="entry name" value="Fibronectin type III"/>
    <property type="match status" value="1"/>
</dbReference>
<sequence length="123" mass="13406">MCADSTPTLCGLASVLRLDDKLCGLASVPPPGGPKEPTTLCGLATDLVWAVNSHVEVDTFEITVRYSADLLQERIRIEIPGIRRQYTLHDLHPLVEYHVVISAANERGSSAPSNRIVFHTMLG</sequence>
<feature type="domain" description="Fibronectin type-III" evidence="1">
    <location>
        <begin position="30"/>
        <end position="123"/>
    </location>
</feature>
<keyword evidence="3" id="KW-1185">Reference proteome</keyword>
<name>A0AAD9L4V1_RIDPI</name>